<accession>A0A380P2R2</accession>
<evidence type="ECO:0000313" key="3">
    <source>
        <dbReference type="Proteomes" id="UP000254621"/>
    </source>
</evidence>
<feature type="region of interest" description="Disordered" evidence="1">
    <location>
        <begin position="1"/>
        <end position="24"/>
    </location>
</feature>
<feature type="compositionally biased region" description="Basic and acidic residues" evidence="1">
    <location>
        <begin position="7"/>
        <end position="23"/>
    </location>
</feature>
<evidence type="ECO:0000256" key="1">
    <source>
        <dbReference type="SAM" id="MobiDB-lite"/>
    </source>
</evidence>
<dbReference type="EMBL" id="UHIV01000004">
    <property type="protein sequence ID" value="SUP59516.1"/>
    <property type="molecule type" value="Genomic_DNA"/>
</dbReference>
<name>A0A380P2R2_WEIVI</name>
<evidence type="ECO:0000313" key="2">
    <source>
        <dbReference type="EMBL" id="SUP59516.1"/>
    </source>
</evidence>
<sequence length="103" mass="12012">MNEEDRYEYSHNTESEHHVRRLDTNSSKYSPQVFNALLTAIHDREHADIYVGRVTGSCINRIAVGDVAEQFILRFRTPTERDRFMMAFERACESAGRNVIKSF</sequence>
<dbReference type="STRING" id="1629.IV50_GL000454"/>
<dbReference type="Proteomes" id="UP000254621">
    <property type="component" value="Unassembled WGS sequence"/>
</dbReference>
<organism evidence="2 3">
    <name type="scientific">Weissella viridescens</name>
    <name type="common">Lactobacillus viridescens</name>
    <dbReference type="NCBI Taxonomy" id="1629"/>
    <lineage>
        <taxon>Bacteria</taxon>
        <taxon>Bacillati</taxon>
        <taxon>Bacillota</taxon>
        <taxon>Bacilli</taxon>
        <taxon>Lactobacillales</taxon>
        <taxon>Lactobacillaceae</taxon>
        <taxon>Weissella</taxon>
    </lineage>
</organism>
<protein>
    <submittedName>
        <fullName evidence="2">Uncharacterized protein</fullName>
    </submittedName>
</protein>
<gene>
    <name evidence="2" type="ORF">NCTC13645_01774</name>
</gene>
<proteinExistence type="predicted"/>
<dbReference type="AlphaFoldDB" id="A0A380P2R2"/>
<reference evidence="2 3" key="1">
    <citation type="submission" date="2018-06" db="EMBL/GenBank/DDBJ databases">
        <authorList>
            <consortium name="Pathogen Informatics"/>
            <person name="Doyle S."/>
        </authorList>
    </citation>
    <scope>NUCLEOTIDE SEQUENCE [LARGE SCALE GENOMIC DNA]</scope>
    <source>
        <strain evidence="2 3">NCTC13645</strain>
    </source>
</reference>